<keyword evidence="6" id="KW-0862">Zinc</keyword>
<dbReference type="GO" id="GO:0003677">
    <property type="term" value="F:DNA binding"/>
    <property type="evidence" value="ECO:0007669"/>
    <property type="project" value="InterPro"/>
</dbReference>
<feature type="domain" description="Xylose isomerase-like TIM barrel" evidence="8">
    <location>
        <begin position="2"/>
        <end position="137"/>
    </location>
</feature>
<dbReference type="AlphaFoldDB" id="T0ZDB9"/>
<gene>
    <name evidence="9" type="ORF">B2A_10423</name>
</gene>
<keyword evidence="4" id="KW-0227">DNA damage</keyword>
<organism evidence="9">
    <name type="scientific">mine drainage metagenome</name>
    <dbReference type="NCBI Taxonomy" id="410659"/>
    <lineage>
        <taxon>unclassified sequences</taxon>
        <taxon>metagenomes</taxon>
        <taxon>ecological metagenomes</taxon>
    </lineage>
</organism>
<evidence type="ECO:0000256" key="1">
    <source>
        <dbReference type="ARBA" id="ARBA00001947"/>
    </source>
</evidence>
<dbReference type="PANTHER" id="PTHR21445">
    <property type="entry name" value="ENDONUCLEASE IV ENDODEOXYRIBONUCLEASE IV"/>
    <property type="match status" value="1"/>
</dbReference>
<dbReference type="GO" id="GO:0008081">
    <property type="term" value="F:phosphoric diester hydrolase activity"/>
    <property type="evidence" value="ECO:0007669"/>
    <property type="project" value="TreeGrafter"/>
</dbReference>
<comment type="cofactor">
    <cofactor evidence="1">
        <name>Zn(2+)</name>
        <dbReference type="ChEBI" id="CHEBI:29105"/>
    </cofactor>
</comment>
<evidence type="ECO:0000256" key="5">
    <source>
        <dbReference type="ARBA" id="ARBA00022801"/>
    </source>
</evidence>
<evidence type="ECO:0000259" key="8">
    <source>
        <dbReference type="Pfam" id="PF01261"/>
    </source>
</evidence>
<evidence type="ECO:0000256" key="4">
    <source>
        <dbReference type="ARBA" id="ARBA00022763"/>
    </source>
</evidence>
<dbReference type="InterPro" id="IPR018246">
    <property type="entry name" value="AP_endonuc_F2_Zn_BS"/>
</dbReference>
<name>T0ZDB9_9ZZZZ</name>
<dbReference type="InterPro" id="IPR013022">
    <property type="entry name" value="Xyl_isomerase-like_TIM-brl"/>
</dbReference>
<sequence length="138" mass="15251">MQIFSKNQMQWNAKPLPAEEIELFRNEYKKAGLQKTMSHASYLLNLGSPAEEMRKKVTDAMNLELSRVNSLGIDFLVLHPGSYKDSTEKDAIKQISIILDSVLPASGFTKVLIETAAGQGSTIGYEFRQLSGIIDGVS</sequence>
<dbReference type="Gene3D" id="3.20.20.150">
    <property type="entry name" value="Divalent-metal-dependent TIM barrel enzymes"/>
    <property type="match status" value="1"/>
</dbReference>
<feature type="non-terminal residue" evidence="9">
    <location>
        <position position="138"/>
    </location>
</feature>
<dbReference type="PANTHER" id="PTHR21445:SF0">
    <property type="entry name" value="APURINIC-APYRIMIDINIC ENDONUCLEASE"/>
    <property type="match status" value="1"/>
</dbReference>
<dbReference type="EMBL" id="AUZZ01007520">
    <property type="protein sequence ID" value="EQD42222.1"/>
    <property type="molecule type" value="Genomic_DNA"/>
</dbReference>
<dbReference type="SUPFAM" id="SSF51658">
    <property type="entry name" value="Xylose isomerase-like"/>
    <property type="match status" value="1"/>
</dbReference>
<keyword evidence="9" id="KW-0540">Nuclease</keyword>
<reference evidence="9" key="2">
    <citation type="journal article" date="2014" name="ISME J.">
        <title>Microbial stratification in low pH oxic and suboxic macroscopic growths along an acid mine drainage.</title>
        <authorList>
            <person name="Mendez-Garcia C."/>
            <person name="Mesa V."/>
            <person name="Sprenger R.R."/>
            <person name="Richter M."/>
            <person name="Diez M.S."/>
            <person name="Solano J."/>
            <person name="Bargiela R."/>
            <person name="Golyshina O.V."/>
            <person name="Manteca A."/>
            <person name="Ramos J.L."/>
            <person name="Gallego J.R."/>
            <person name="Llorente I."/>
            <person name="Martins Dos Santos V.A."/>
            <person name="Jensen O.N."/>
            <person name="Pelaez A.I."/>
            <person name="Sanchez J."/>
            <person name="Ferrer M."/>
        </authorList>
    </citation>
    <scope>NUCLEOTIDE SEQUENCE</scope>
</reference>
<comment type="similarity">
    <text evidence="2">Belongs to the AP endonuclease 2 family.</text>
</comment>
<evidence type="ECO:0000313" key="9">
    <source>
        <dbReference type="EMBL" id="EQD42222.1"/>
    </source>
</evidence>
<evidence type="ECO:0000256" key="7">
    <source>
        <dbReference type="ARBA" id="ARBA00023204"/>
    </source>
</evidence>
<dbReference type="PROSITE" id="PS00729">
    <property type="entry name" value="AP_NUCLEASE_F2_1"/>
    <property type="match status" value="1"/>
</dbReference>
<proteinExistence type="inferred from homology"/>
<accession>T0ZDB9</accession>
<keyword evidence="3" id="KW-0479">Metal-binding</keyword>
<dbReference type="GO" id="GO:0008270">
    <property type="term" value="F:zinc ion binding"/>
    <property type="evidence" value="ECO:0007669"/>
    <property type="project" value="InterPro"/>
</dbReference>
<keyword evidence="7" id="KW-0234">DNA repair</keyword>
<dbReference type="Pfam" id="PF01261">
    <property type="entry name" value="AP_endonuc_2"/>
    <property type="match status" value="1"/>
</dbReference>
<dbReference type="InterPro" id="IPR001719">
    <property type="entry name" value="AP_endonuc_2"/>
</dbReference>
<evidence type="ECO:0000256" key="6">
    <source>
        <dbReference type="ARBA" id="ARBA00022833"/>
    </source>
</evidence>
<reference evidence="9" key="1">
    <citation type="submission" date="2013-08" db="EMBL/GenBank/DDBJ databases">
        <authorList>
            <person name="Mendez C."/>
            <person name="Richter M."/>
            <person name="Ferrer M."/>
            <person name="Sanchez J."/>
        </authorList>
    </citation>
    <scope>NUCLEOTIDE SEQUENCE</scope>
</reference>
<keyword evidence="5" id="KW-0378">Hydrolase</keyword>
<evidence type="ECO:0000256" key="2">
    <source>
        <dbReference type="ARBA" id="ARBA00005340"/>
    </source>
</evidence>
<dbReference type="GO" id="GO:0006284">
    <property type="term" value="P:base-excision repair"/>
    <property type="evidence" value="ECO:0007669"/>
    <property type="project" value="TreeGrafter"/>
</dbReference>
<comment type="caution">
    <text evidence="9">The sequence shown here is derived from an EMBL/GenBank/DDBJ whole genome shotgun (WGS) entry which is preliminary data.</text>
</comment>
<evidence type="ECO:0000256" key="3">
    <source>
        <dbReference type="ARBA" id="ARBA00022723"/>
    </source>
</evidence>
<dbReference type="InterPro" id="IPR036237">
    <property type="entry name" value="Xyl_isomerase-like_sf"/>
</dbReference>
<keyword evidence="9" id="KW-0255">Endonuclease</keyword>
<dbReference type="GO" id="GO:0003906">
    <property type="term" value="F:DNA-(apurinic or apyrimidinic site) endonuclease activity"/>
    <property type="evidence" value="ECO:0007669"/>
    <property type="project" value="TreeGrafter"/>
</dbReference>
<protein>
    <submittedName>
        <fullName evidence="9">Apurinic endonuclease Apn1</fullName>
    </submittedName>
</protein>
<dbReference type="PROSITE" id="PS51432">
    <property type="entry name" value="AP_NUCLEASE_F2_4"/>
    <property type="match status" value="1"/>
</dbReference>